<dbReference type="RefSeq" id="WP_172967448.1">
    <property type="nucleotide sequence ID" value="NZ_BKZP01000006.1"/>
</dbReference>
<gene>
    <name evidence="1" type="ORF">BpJC7_08020</name>
</gene>
<reference evidence="1 2" key="1">
    <citation type="submission" date="2019-09" db="EMBL/GenBank/DDBJ databases">
        <title>Draft genome sequence of Bacillus sp. JC-7.</title>
        <authorList>
            <person name="Tanaka N."/>
            <person name="Shiwa Y."/>
            <person name="Fujita N."/>
            <person name="Tanasupawat S."/>
        </authorList>
    </citation>
    <scope>NUCLEOTIDE SEQUENCE [LARGE SCALE GENOMIC DNA]</scope>
    <source>
        <strain evidence="1 2">JC-7</strain>
    </source>
</reference>
<sequence>MLVLARKSGGPVYFSAYGIASGKLLYSGKIGQPPKSNEDWNIDAIDFDLGE</sequence>
<comment type="caution">
    <text evidence="1">The sequence shown here is derived from an EMBL/GenBank/DDBJ whole genome shotgun (WGS) entry which is preliminary data.</text>
</comment>
<evidence type="ECO:0000313" key="2">
    <source>
        <dbReference type="Proteomes" id="UP000391919"/>
    </source>
</evidence>
<proteinExistence type="predicted"/>
<dbReference type="AlphaFoldDB" id="A0A5J4JDU6"/>
<protein>
    <submittedName>
        <fullName evidence="1">Uncharacterized protein</fullName>
    </submittedName>
</protein>
<dbReference type="EMBL" id="BKZQ01000007">
    <property type="protein sequence ID" value="GER69499.1"/>
    <property type="molecule type" value="Genomic_DNA"/>
</dbReference>
<evidence type="ECO:0000313" key="1">
    <source>
        <dbReference type="EMBL" id="GER69499.1"/>
    </source>
</evidence>
<dbReference type="Proteomes" id="UP000391919">
    <property type="component" value="Unassembled WGS sequence"/>
</dbReference>
<keyword evidence="2" id="KW-1185">Reference proteome</keyword>
<accession>A0A5J4JDU6</accession>
<name>A0A5J4JDU6_9BACI</name>
<organism evidence="1 2">
    <name type="scientific">Weizmannia acidilactici</name>
    <dbReference type="NCBI Taxonomy" id="2607726"/>
    <lineage>
        <taxon>Bacteria</taxon>
        <taxon>Bacillati</taxon>
        <taxon>Bacillota</taxon>
        <taxon>Bacilli</taxon>
        <taxon>Bacillales</taxon>
        <taxon>Bacillaceae</taxon>
        <taxon>Heyndrickxia</taxon>
    </lineage>
</organism>